<gene>
    <name evidence="2" type="ORF">Enr13x_21400</name>
</gene>
<dbReference type="PANTHER" id="PTHR12788:SF10">
    <property type="entry name" value="PROTEIN-TYROSINE SULFOTRANSFERASE"/>
    <property type="match status" value="1"/>
</dbReference>
<dbReference type="Pfam" id="PF13469">
    <property type="entry name" value="Sulfotransfer_3"/>
    <property type="match status" value="1"/>
</dbReference>
<evidence type="ECO:0000313" key="2">
    <source>
        <dbReference type="EMBL" id="QDV42295.1"/>
    </source>
</evidence>
<dbReference type="RefSeq" id="WP_197455916.1">
    <property type="nucleotide sequence ID" value="NZ_CP037423.1"/>
</dbReference>
<proteinExistence type="predicted"/>
<evidence type="ECO:0008006" key="4">
    <source>
        <dbReference type="Google" id="ProtNLM"/>
    </source>
</evidence>
<dbReference type="AlphaFoldDB" id="A0A518HN60"/>
<protein>
    <recommendedName>
        <fullName evidence="4">Sulfotransferase domain protein</fullName>
    </recommendedName>
</protein>
<sequence>MKEYRYTPVILVGALRSGTKLVRDSIGAHPDVDLIPHEVDHIWQTNQTAIASDELSATALTQRTRQAIHKKFDRYHRGAPVLIEKTVSNCLRLPFVDSVFPNAKYIHLTRDGIDTIESIYRQWTMPPDWRHFAKKLLSYPWWKDPQALSLSKQVASRVVSRLLGFNERRAGTWGVRYAGIDHDVQTREILEVCAAQWSRSTTMATQALQAIPNERQIAIEYESFVEKPLDELERFACFLDIDRDWYRQHFATNRISRSNVGIGRQRLTTQQLQMIEPYLQGCPNECPKLVQPA</sequence>
<keyword evidence="3" id="KW-1185">Reference proteome</keyword>
<reference evidence="2 3" key="1">
    <citation type="submission" date="2019-03" db="EMBL/GenBank/DDBJ databases">
        <title>Deep-cultivation of Planctomycetes and their phenomic and genomic characterization uncovers novel biology.</title>
        <authorList>
            <person name="Wiegand S."/>
            <person name="Jogler M."/>
            <person name="Boedeker C."/>
            <person name="Pinto D."/>
            <person name="Vollmers J."/>
            <person name="Rivas-Marin E."/>
            <person name="Kohn T."/>
            <person name="Peeters S.H."/>
            <person name="Heuer A."/>
            <person name="Rast P."/>
            <person name="Oberbeckmann S."/>
            <person name="Bunk B."/>
            <person name="Jeske O."/>
            <person name="Meyerdierks A."/>
            <person name="Storesund J.E."/>
            <person name="Kallscheuer N."/>
            <person name="Luecker S."/>
            <person name="Lage O.M."/>
            <person name="Pohl T."/>
            <person name="Merkel B.J."/>
            <person name="Hornburger P."/>
            <person name="Mueller R.-W."/>
            <person name="Bruemmer F."/>
            <person name="Labrenz M."/>
            <person name="Spormann A.M."/>
            <person name="Op den Camp H."/>
            <person name="Overmann J."/>
            <person name="Amann R."/>
            <person name="Jetten M.S.M."/>
            <person name="Mascher T."/>
            <person name="Medema M.H."/>
            <person name="Devos D.P."/>
            <person name="Kaster A.-K."/>
            <person name="Ovreas L."/>
            <person name="Rohde M."/>
            <person name="Galperin M.Y."/>
            <person name="Jogler C."/>
        </authorList>
    </citation>
    <scope>NUCLEOTIDE SEQUENCE [LARGE SCALE GENOMIC DNA]</scope>
    <source>
        <strain evidence="2 3">Enr13</strain>
    </source>
</reference>
<dbReference type="PANTHER" id="PTHR12788">
    <property type="entry name" value="PROTEIN-TYROSINE SULFOTRANSFERASE 2"/>
    <property type="match status" value="1"/>
</dbReference>
<dbReference type="KEGG" id="snep:Enr13x_21400"/>
<dbReference type="Gene3D" id="3.40.50.300">
    <property type="entry name" value="P-loop containing nucleotide triphosphate hydrolases"/>
    <property type="match status" value="1"/>
</dbReference>
<organism evidence="2 3">
    <name type="scientific">Stieleria neptunia</name>
    <dbReference type="NCBI Taxonomy" id="2527979"/>
    <lineage>
        <taxon>Bacteria</taxon>
        <taxon>Pseudomonadati</taxon>
        <taxon>Planctomycetota</taxon>
        <taxon>Planctomycetia</taxon>
        <taxon>Pirellulales</taxon>
        <taxon>Pirellulaceae</taxon>
        <taxon>Stieleria</taxon>
    </lineage>
</organism>
<keyword evidence="1" id="KW-0808">Transferase</keyword>
<dbReference type="EMBL" id="CP037423">
    <property type="protein sequence ID" value="QDV42295.1"/>
    <property type="molecule type" value="Genomic_DNA"/>
</dbReference>
<dbReference type="Proteomes" id="UP000319004">
    <property type="component" value="Chromosome"/>
</dbReference>
<accession>A0A518HN60</accession>
<evidence type="ECO:0000256" key="1">
    <source>
        <dbReference type="ARBA" id="ARBA00022679"/>
    </source>
</evidence>
<dbReference type="GO" id="GO:0008476">
    <property type="term" value="F:protein-tyrosine sulfotransferase activity"/>
    <property type="evidence" value="ECO:0007669"/>
    <property type="project" value="InterPro"/>
</dbReference>
<dbReference type="InterPro" id="IPR026634">
    <property type="entry name" value="TPST-like"/>
</dbReference>
<dbReference type="SUPFAM" id="SSF52540">
    <property type="entry name" value="P-loop containing nucleoside triphosphate hydrolases"/>
    <property type="match status" value="1"/>
</dbReference>
<name>A0A518HN60_9BACT</name>
<evidence type="ECO:0000313" key="3">
    <source>
        <dbReference type="Proteomes" id="UP000319004"/>
    </source>
</evidence>
<dbReference type="InterPro" id="IPR027417">
    <property type="entry name" value="P-loop_NTPase"/>
</dbReference>